<evidence type="ECO:0000313" key="5">
    <source>
        <dbReference type="Proteomes" id="UP000281553"/>
    </source>
</evidence>
<dbReference type="Gene3D" id="2.60.40.10">
    <property type="entry name" value="Immunoglobulins"/>
    <property type="match status" value="3"/>
</dbReference>
<reference evidence="4 5" key="1">
    <citation type="submission" date="2018-11" db="EMBL/GenBank/DDBJ databases">
        <authorList>
            <consortium name="Pathogen Informatics"/>
        </authorList>
    </citation>
    <scope>NUCLEOTIDE SEQUENCE [LARGE SCALE GENOMIC DNA]</scope>
</reference>
<organism evidence="4 5">
    <name type="scientific">Dibothriocephalus latus</name>
    <name type="common">Fish tapeworm</name>
    <name type="synonym">Diphyllobothrium latum</name>
    <dbReference type="NCBI Taxonomy" id="60516"/>
    <lineage>
        <taxon>Eukaryota</taxon>
        <taxon>Metazoa</taxon>
        <taxon>Spiralia</taxon>
        <taxon>Lophotrochozoa</taxon>
        <taxon>Platyhelminthes</taxon>
        <taxon>Cestoda</taxon>
        <taxon>Eucestoda</taxon>
        <taxon>Diphyllobothriidea</taxon>
        <taxon>Diphyllobothriidae</taxon>
        <taxon>Dibothriocephalus</taxon>
    </lineage>
</organism>
<keyword evidence="1" id="KW-0677">Repeat</keyword>
<evidence type="ECO:0000256" key="1">
    <source>
        <dbReference type="ARBA" id="ARBA00022737"/>
    </source>
</evidence>
<dbReference type="SMART" id="SM00060">
    <property type="entry name" value="FN3"/>
    <property type="match status" value="3"/>
</dbReference>
<dbReference type="Proteomes" id="UP000281553">
    <property type="component" value="Unassembled WGS sequence"/>
</dbReference>
<evidence type="ECO:0000259" key="3">
    <source>
        <dbReference type="PROSITE" id="PS50853"/>
    </source>
</evidence>
<name>A0A3P7MCY6_DIBLA</name>
<dbReference type="PANTHER" id="PTHR46708:SF2">
    <property type="entry name" value="FIBRONECTIN TYPE-III DOMAIN-CONTAINING PROTEIN"/>
    <property type="match status" value="1"/>
</dbReference>
<dbReference type="CDD" id="cd00063">
    <property type="entry name" value="FN3"/>
    <property type="match status" value="2"/>
</dbReference>
<dbReference type="PROSITE" id="PS50853">
    <property type="entry name" value="FN3"/>
    <property type="match status" value="3"/>
</dbReference>
<feature type="region of interest" description="Disordered" evidence="2">
    <location>
        <begin position="1"/>
        <end position="25"/>
    </location>
</feature>
<gene>
    <name evidence="4" type="ORF">DILT_LOCUS11592</name>
</gene>
<sequence length="377" mass="40928">MLVKSYESGKLLNSSKAPASSGSHAVTGIKPNTVMSFTVQLIKPGALGGVSEIMHPPEIITWREQPPAPQTLEVTAKRINSISASWTDASDKAIHSKYQVRVTANDTRKMQILETSNTEIEVDNLETFMDYAVEVAKFSNPNQNGEGAVPGEPIGKTFKTWPGPGGTPANLNGDATDTNIAVSWKEPQVRPTGDLLYYEVTVREVDGIEVYKGQHVEGLEWTAQNLKPLKMHEIEVRRRNKPADRGELSGGLGEPARTEVETWPGGTLEPTKGTVEVVPPTSVKVTWSAPQGLFGTVETYFVVTKEEDRLVRNDSVPPTQTSILLTEIPADAKYQFYVQAKIAANSQGKGGRLSQEVFIGGTTSSCKSSNGNFNLLC</sequence>
<dbReference type="InterPro" id="IPR013783">
    <property type="entry name" value="Ig-like_fold"/>
</dbReference>
<feature type="domain" description="Fibronectin type-III" evidence="3">
    <location>
        <begin position="164"/>
        <end position="265"/>
    </location>
</feature>
<feature type="region of interest" description="Disordered" evidence="2">
    <location>
        <begin position="238"/>
        <end position="274"/>
    </location>
</feature>
<dbReference type="Pfam" id="PF00041">
    <property type="entry name" value="fn3"/>
    <property type="match status" value="3"/>
</dbReference>
<evidence type="ECO:0000256" key="2">
    <source>
        <dbReference type="SAM" id="MobiDB-lite"/>
    </source>
</evidence>
<accession>A0A3P7MCY6</accession>
<feature type="compositionally biased region" description="Basic and acidic residues" evidence="2">
    <location>
        <begin position="238"/>
        <end position="247"/>
    </location>
</feature>
<feature type="domain" description="Fibronectin type-III" evidence="3">
    <location>
        <begin position="68"/>
        <end position="163"/>
    </location>
</feature>
<feature type="domain" description="Fibronectin type-III" evidence="3">
    <location>
        <begin position="269"/>
        <end position="365"/>
    </location>
</feature>
<dbReference type="InterPro" id="IPR003961">
    <property type="entry name" value="FN3_dom"/>
</dbReference>
<dbReference type="InterPro" id="IPR050991">
    <property type="entry name" value="ECM_Regulatory_Proteins"/>
</dbReference>
<proteinExistence type="predicted"/>
<protein>
    <recommendedName>
        <fullName evidence="3">Fibronectin type-III domain-containing protein</fullName>
    </recommendedName>
</protein>
<dbReference type="OrthoDB" id="114660at2759"/>
<dbReference type="PANTHER" id="PTHR46708">
    <property type="entry name" value="TENASCIN"/>
    <property type="match status" value="1"/>
</dbReference>
<dbReference type="InterPro" id="IPR036116">
    <property type="entry name" value="FN3_sf"/>
</dbReference>
<dbReference type="SUPFAM" id="SSF49265">
    <property type="entry name" value="Fibronectin type III"/>
    <property type="match status" value="2"/>
</dbReference>
<dbReference type="EMBL" id="UYRU01063548">
    <property type="protein sequence ID" value="VDN15761.1"/>
    <property type="molecule type" value="Genomic_DNA"/>
</dbReference>
<feature type="compositionally biased region" description="Polar residues" evidence="2">
    <location>
        <begin position="11"/>
        <end position="24"/>
    </location>
</feature>
<keyword evidence="5" id="KW-1185">Reference proteome</keyword>
<evidence type="ECO:0000313" key="4">
    <source>
        <dbReference type="EMBL" id="VDN15761.1"/>
    </source>
</evidence>
<dbReference type="AlphaFoldDB" id="A0A3P7MCY6"/>